<evidence type="ECO:0000256" key="4">
    <source>
        <dbReference type="ARBA" id="ARBA00022741"/>
    </source>
</evidence>
<dbReference type="SUPFAM" id="SSF52540">
    <property type="entry name" value="P-loop containing nucleoside triphosphate hydrolases"/>
    <property type="match status" value="2"/>
</dbReference>
<organism evidence="7 8">
    <name type="scientific">Roseateles koreensis</name>
    <dbReference type="NCBI Taxonomy" id="2987526"/>
    <lineage>
        <taxon>Bacteria</taxon>
        <taxon>Pseudomonadati</taxon>
        <taxon>Pseudomonadota</taxon>
        <taxon>Betaproteobacteria</taxon>
        <taxon>Burkholderiales</taxon>
        <taxon>Sphaerotilaceae</taxon>
        <taxon>Roseateles</taxon>
    </lineage>
</organism>
<keyword evidence="3" id="KW-0472">Membrane</keyword>
<dbReference type="GO" id="GO:0005524">
    <property type="term" value="F:ATP binding"/>
    <property type="evidence" value="ECO:0007669"/>
    <property type="project" value="UniProtKB-KW"/>
</dbReference>
<evidence type="ECO:0000256" key="5">
    <source>
        <dbReference type="ARBA" id="ARBA00022840"/>
    </source>
</evidence>
<dbReference type="CDD" id="cd03257">
    <property type="entry name" value="ABC_NikE_OppD_transporters"/>
    <property type="match status" value="2"/>
</dbReference>
<feature type="domain" description="ABC transporter" evidence="6">
    <location>
        <begin position="297"/>
        <end position="546"/>
    </location>
</feature>
<dbReference type="InterPro" id="IPR027417">
    <property type="entry name" value="P-loop_NTPase"/>
</dbReference>
<keyword evidence="3" id="KW-1003">Cell membrane</keyword>
<dbReference type="PANTHER" id="PTHR43776:SF7">
    <property type="entry name" value="D,D-DIPEPTIDE TRANSPORT ATP-BINDING PROTEIN DDPF-RELATED"/>
    <property type="match status" value="1"/>
</dbReference>
<evidence type="ECO:0000256" key="1">
    <source>
        <dbReference type="ARBA" id="ARBA00005417"/>
    </source>
</evidence>
<comment type="caution">
    <text evidence="7">The sequence shown here is derived from an EMBL/GenBank/DDBJ whole genome shotgun (WGS) entry which is preliminary data.</text>
</comment>
<accession>A0ABT5KRR0</accession>
<protein>
    <submittedName>
        <fullName evidence="7">Dipeptide ABC transporter ATP-binding protein</fullName>
    </submittedName>
</protein>
<dbReference type="InterPro" id="IPR050319">
    <property type="entry name" value="ABC_transp_ATP-bind"/>
</dbReference>
<keyword evidence="8" id="KW-1185">Reference proteome</keyword>
<dbReference type="Proteomes" id="UP001219862">
    <property type="component" value="Unassembled WGS sequence"/>
</dbReference>
<keyword evidence="5 7" id="KW-0067">ATP-binding</keyword>
<dbReference type="NCBIfam" id="NF007739">
    <property type="entry name" value="PRK10419.1"/>
    <property type="match status" value="2"/>
</dbReference>
<gene>
    <name evidence="7" type="ORF">PRZ01_10415</name>
</gene>
<evidence type="ECO:0000313" key="8">
    <source>
        <dbReference type="Proteomes" id="UP001219862"/>
    </source>
</evidence>
<dbReference type="RefSeq" id="WP_273596718.1">
    <property type="nucleotide sequence ID" value="NZ_JAQQXS010000008.1"/>
</dbReference>
<dbReference type="PROSITE" id="PS00211">
    <property type="entry name" value="ABC_TRANSPORTER_1"/>
    <property type="match status" value="2"/>
</dbReference>
<dbReference type="PANTHER" id="PTHR43776">
    <property type="entry name" value="TRANSPORT ATP-BINDING PROTEIN"/>
    <property type="match status" value="1"/>
</dbReference>
<dbReference type="EMBL" id="JAQQXS010000008">
    <property type="protein sequence ID" value="MDC8785604.1"/>
    <property type="molecule type" value="Genomic_DNA"/>
</dbReference>
<keyword evidence="2" id="KW-0813">Transport</keyword>
<evidence type="ECO:0000313" key="7">
    <source>
        <dbReference type="EMBL" id="MDC8785604.1"/>
    </source>
</evidence>
<proteinExistence type="inferred from homology"/>
<keyword evidence="4" id="KW-0547">Nucleotide-binding</keyword>
<dbReference type="Gene3D" id="3.40.50.300">
    <property type="entry name" value="P-loop containing nucleotide triphosphate hydrolases"/>
    <property type="match status" value="2"/>
</dbReference>
<evidence type="ECO:0000256" key="2">
    <source>
        <dbReference type="ARBA" id="ARBA00022448"/>
    </source>
</evidence>
<dbReference type="Pfam" id="PF08352">
    <property type="entry name" value="oligo_HPY"/>
    <property type="match status" value="2"/>
</dbReference>
<dbReference type="InterPro" id="IPR013563">
    <property type="entry name" value="Oligopep_ABC_C"/>
</dbReference>
<dbReference type="PROSITE" id="PS50893">
    <property type="entry name" value="ABC_TRANSPORTER_2"/>
    <property type="match status" value="2"/>
</dbReference>
<dbReference type="InterPro" id="IPR003439">
    <property type="entry name" value="ABC_transporter-like_ATP-bd"/>
</dbReference>
<dbReference type="NCBIfam" id="NF008453">
    <property type="entry name" value="PRK11308.1"/>
    <property type="match status" value="2"/>
</dbReference>
<comment type="similarity">
    <text evidence="1">Belongs to the ABC transporter superfamily.</text>
</comment>
<evidence type="ECO:0000256" key="3">
    <source>
        <dbReference type="ARBA" id="ARBA00022475"/>
    </source>
</evidence>
<name>A0ABT5KRR0_9BURK</name>
<dbReference type="SMART" id="SM00382">
    <property type="entry name" value="AAA"/>
    <property type="match status" value="2"/>
</dbReference>
<dbReference type="InterPro" id="IPR017871">
    <property type="entry name" value="ABC_transporter-like_CS"/>
</dbReference>
<sequence length="565" mass="62792">MLLRIQDLKVAFRMGRHNGEMQRTLAVKGVSFDVPENSTVALVGESGSGKSVTAMSILNLLPENAERSGRIEFQGRDLLQTSLRDLQAIRGREIACVFQDPMSSLNPVFTVADQIMEPLIKHMGMSRRQALVRAEELLNEVGIPDPKRRLKAYPHEMSGGQQQRVMIAVALACSPKLLIADEPTTALDVTIQRQVMDLMARLKESHKMSLLFISHDLGVVGEISDQVVVMRHGEIREKAPVAKIFKNPQDRYTKALLACRPSLTENPDRLMVIDDHMAGRESQAHVNRKDPAAPVILEVRGLKKSFFFKKGLFGQQEFVAVKDVNFKLRKGYTLGVVGESGSGKTTMGLTLLRLHEPTGGEVLFEGQDLLKMSGPDWQKMRRRIQVVFQNPYASLNPRFTIAQTLVEPMEIHGIGQDHADRLARASALLTKVGLDDTVLGKYPHEFSGGQRQRIAIARCLTLNPEVLVLDESVSALDVSVQAQVLNLLKDLQDEFGLSYIFISHDLAVVKFISDEVLVMQNGDVVEQNETQALLKQPRQDYTRRLLGAVPRGYQAPADEAVALVS</sequence>
<reference evidence="7 8" key="1">
    <citation type="submission" date="2022-10" db="EMBL/GenBank/DDBJ databases">
        <title>paucibacter sp. hw8 Genome sequencing.</title>
        <authorList>
            <person name="Park S."/>
        </authorList>
    </citation>
    <scope>NUCLEOTIDE SEQUENCE [LARGE SCALE GENOMIC DNA]</scope>
    <source>
        <strain evidence="8">hw8</strain>
    </source>
</reference>
<feature type="domain" description="ABC transporter" evidence="6">
    <location>
        <begin position="3"/>
        <end position="257"/>
    </location>
</feature>
<evidence type="ECO:0000259" key="6">
    <source>
        <dbReference type="PROSITE" id="PS50893"/>
    </source>
</evidence>
<dbReference type="InterPro" id="IPR003593">
    <property type="entry name" value="AAA+_ATPase"/>
</dbReference>
<dbReference type="Pfam" id="PF00005">
    <property type="entry name" value="ABC_tran"/>
    <property type="match status" value="2"/>
</dbReference>